<dbReference type="InterPro" id="IPR036691">
    <property type="entry name" value="Endo/exonu/phosph_ase_sf"/>
</dbReference>
<name>A0A8T3AT94_DENNO</name>
<accession>A0A8T3AT94</accession>
<evidence type="ECO:0000259" key="1">
    <source>
        <dbReference type="Pfam" id="PF14111"/>
    </source>
</evidence>
<dbReference type="Proteomes" id="UP000829196">
    <property type="component" value="Unassembled WGS sequence"/>
</dbReference>
<evidence type="ECO:0000313" key="2">
    <source>
        <dbReference type="EMBL" id="KAI0499519.1"/>
    </source>
</evidence>
<reference evidence="2" key="1">
    <citation type="journal article" date="2022" name="Front. Genet.">
        <title>Chromosome-Scale Assembly of the Dendrobium nobile Genome Provides Insights Into the Molecular Mechanism of the Biosynthesis of the Medicinal Active Ingredient of Dendrobium.</title>
        <authorList>
            <person name="Xu Q."/>
            <person name="Niu S.-C."/>
            <person name="Li K.-L."/>
            <person name="Zheng P.-J."/>
            <person name="Zhang X.-J."/>
            <person name="Jia Y."/>
            <person name="Liu Y."/>
            <person name="Niu Y.-X."/>
            <person name="Yu L.-H."/>
            <person name="Chen D.-F."/>
            <person name="Zhang G.-Q."/>
        </authorList>
    </citation>
    <scope>NUCLEOTIDE SEQUENCE</scope>
    <source>
        <tissue evidence="2">Leaf</tissue>
    </source>
</reference>
<dbReference type="InterPro" id="IPR040256">
    <property type="entry name" value="At4g02000-like"/>
</dbReference>
<dbReference type="OrthoDB" id="1096772at2759"/>
<dbReference type="Pfam" id="PF14111">
    <property type="entry name" value="DUF4283"/>
    <property type="match status" value="1"/>
</dbReference>
<dbReference type="PANTHER" id="PTHR31286">
    <property type="entry name" value="GLYCINE-RICH CELL WALL STRUCTURAL PROTEIN 1.8-LIKE"/>
    <property type="match status" value="1"/>
</dbReference>
<dbReference type="EMBL" id="JAGYWB010000013">
    <property type="protein sequence ID" value="KAI0499519.1"/>
    <property type="molecule type" value="Genomic_DNA"/>
</dbReference>
<proteinExistence type="predicted"/>
<dbReference type="PANTHER" id="PTHR31286:SF99">
    <property type="entry name" value="DUF4283 DOMAIN-CONTAINING PROTEIN"/>
    <property type="match status" value="1"/>
</dbReference>
<protein>
    <recommendedName>
        <fullName evidence="1">DUF4283 domain-containing protein</fullName>
    </recommendedName>
</protein>
<evidence type="ECO:0000313" key="3">
    <source>
        <dbReference type="Proteomes" id="UP000829196"/>
    </source>
</evidence>
<gene>
    <name evidence="2" type="ORF">KFK09_017723</name>
</gene>
<sequence length="790" mass="89183">MMMVLNGCRPSSTDVPVDVKRLDGHQSGGAWFASSSPPVFGDIKEFTGLKVNANKPLIINEGGLLMKKQTVAIAGKGKGIMVEKILDKVKLMEKPLAAKGETSFSPSFKNEVISTYEANTVIISSGKDDGKSVKLNLEKVQENSKKLDKSLVVKIFGNEVSFSSISYELRRQWSQYGKFHLTMLGKGWLLCSFCEPENMEAVLTNGPWFVNGNIVGLDRWSHMFDPNSLKGISAPIWIRMPNLPLHCWDEISICRIASMVGSAYLIDGNMFQWSRREFHRVCVRISLDAKLPTGVWVERENDKFFERIEYERLANLCFECGKIRHGKNECSSTAMEHKSMLIKPVMSDAISVEDKGTANVNRNLEAVDTTDKDSYGPWILENKHNEDVTEMGEKQSGSIAECNEVSKINVQKDSNFVIVKNCFNVLVALEEGELIPNADAINIEGDSHNSQGKEDPSIITDEKEKDITDTAIGEELKTVSAGNADSAISIKKRILKQLRELGPINSTSRSRRLEKEGRVGDLKIQNKGRRVATVYGSKEVHDRRELWGMIDKYASNEVPWVIGGDFNYIMNKEDKIGGRRFLFSQGPKEMKECLLINVLFDVGFIGPKFTWCNNKSGGARILERLDRCFINTVALSTSIQLIERHLAKGRRCILYGWSAVNSCVDNEEQILLEDDLTWKEMEDALDKMKGNAAPGIEAIFRDNNGRFPYASGRSCTYWDIAQLELLAIHSLKVEIKDWMFKYKGIIIEGDNSNVISYLQKLKRIRDHISLDSWLGTNDWFDQQRFWINSE</sequence>
<comment type="caution">
    <text evidence="2">The sequence shown here is derived from an EMBL/GenBank/DDBJ whole genome shotgun (WGS) entry which is preliminary data.</text>
</comment>
<organism evidence="2 3">
    <name type="scientific">Dendrobium nobile</name>
    <name type="common">Orchid</name>
    <dbReference type="NCBI Taxonomy" id="94219"/>
    <lineage>
        <taxon>Eukaryota</taxon>
        <taxon>Viridiplantae</taxon>
        <taxon>Streptophyta</taxon>
        <taxon>Embryophyta</taxon>
        <taxon>Tracheophyta</taxon>
        <taxon>Spermatophyta</taxon>
        <taxon>Magnoliopsida</taxon>
        <taxon>Liliopsida</taxon>
        <taxon>Asparagales</taxon>
        <taxon>Orchidaceae</taxon>
        <taxon>Epidendroideae</taxon>
        <taxon>Malaxideae</taxon>
        <taxon>Dendrobiinae</taxon>
        <taxon>Dendrobium</taxon>
    </lineage>
</organism>
<dbReference type="SUPFAM" id="SSF56219">
    <property type="entry name" value="DNase I-like"/>
    <property type="match status" value="1"/>
</dbReference>
<keyword evidence="3" id="KW-1185">Reference proteome</keyword>
<dbReference type="AlphaFoldDB" id="A0A8T3AT94"/>
<feature type="domain" description="DUF4283" evidence="1">
    <location>
        <begin position="145"/>
        <end position="227"/>
    </location>
</feature>
<dbReference type="Gene3D" id="3.60.10.10">
    <property type="entry name" value="Endonuclease/exonuclease/phosphatase"/>
    <property type="match status" value="1"/>
</dbReference>
<dbReference type="InterPro" id="IPR025558">
    <property type="entry name" value="DUF4283"/>
</dbReference>